<dbReference type="InterPro" id="IPR011545">
    <property type="entry name" value="DEAD/DEAH_box_helicase_dom"/>
</dbReference>
<dbReference type="Pfam" id="PF00271">
    <property type="entry name" value="Helicase_C"/>
    <property type="match status" value="1"/>
</dbReference>
<sequence>MRSLVRLQHGRLSLRKSGIELTSDEVDLLARFGLALTGNHDALRLIPDREIVAGLEQALELDTSNRRVFEPAVADGVLLRLTPHISYQSEAQKAAVRALLTQPSGSGLLVSMPTGSGKSLLFQLAALFERRRAAGACVLVITPTIALALDHARTLRNFPGLEASRALTGDTPVQEKNLIIDAFRRGEIPILLLSPEKALSSELLPHLCEAARPDSVLFGLDARLTHLFVDEAHIIESWGRSFRPDFQRLPALLVELRIANPDIRTVLLSATIPPTARDVICKTWRLKGEWLEVDARTPRYEHDVVVASFDWPSDRDKAFEYVLDRIPRPAIVYTTQVAHANMLFARLTQDLRYARVAVFTGDTPPAERQSIIDGWAADNYDVVVATSAFGLGIDKQDVRSVVHVCLPESAARWYQEIGRAARDGGQGTAICLFTKGARDRDSDVSQAFGLATSGWLTRELAESRWSALVFGATGRHWEAGHEIMSVNLNSLREGLPRQLTDYNRGWNMALLTLMQRAGVIRVRTVSIIRDQPGSTWDLEILDRRIVSTTDPAAWDHVFEVREEEKAAATETLKPFVGAMLNPQRECIARSAFELIEPEAAVPPCGRCQACRTIGHRPPGILPCTGLETAWPISPDCVSPLPKEILIVAPEDPALARHFPKLLMRLSHAGAEQFILSSELALQAARTLCACSEFGLVLEAENIGSQTKFAAVPTAVVLPDDPALASFLIGRLNEFRSISPNIPIVVVAEPHRILGGRRLDQTLSTSAPIHEQMLDTLTKRLN</sequence>
<dbReference type="InterPro" id="IPR014001">
    <property type="entry name" value="Helicase_ATP-bd"/>
</dbReference>
<dbReference type="GO" id="GO:0009378">
    <property type="term" value="F:four-way junction helicase activity"/>
    <property type="evidence" value="ECO:0007669"/>
    <property type="project" value="TreeGrafter"/>
</dbReference>
<feature type="domain" description="Helicase ATP-binding" evidence="8">
    <location>
        <begin position="99"/>
        <end position="290"/>
    </location>
</feature>
<dbReference type="RefSeq" id="WP_014439183.1">
    <property type="nucleotide sequence ID" value="NC_017082.1"/>
</dbReference>
<evidence type="ECO:0000256" key="6">
    <source>
        <dbReference type="ARBA" id="ARBA00034617"/>
    </source>
</evidence>
<dbReference type="InterPro" id="IPR027417">
    <property type="entry name" value="P-loop_NTPase"/>
</dbReference>
<evidence type="ECO:0000259" key="9">
    <source>
        <dbReference type="PROSITE" id="PS51194"/>
    </source>
</evidence>
<keyword evidence="2" id="KW-0547">Nucleotide-binding</keyword>
<gene>
    <name evidence="10" type="ORF">S23_05520</name>
</gene>
<keyword evidence="11" id="KW-1185">Reference proteome</keyword>
<dbReference type="GO" id="GO:0005737">
    <property type="term" value="C:cytoplasm"/>
    <property type="evidence" value="ECO:0007669"/>
    <property type="project" value="TreeGrafter"/>
</dbReference>
<dbReference type="GO" id="GO:0000724">
    <property type="term" value="P:double-strand break repair via homologous recombination"/>
    <property type="evidence" value="ECO:0007669"/>
    <property type="project" value="TreeGrafter"/>
</dbReference>
<name>A0AAI8M9C5_9BRAD</name>
<evidence type="ECO:0000256" key="5">
    <source>
        <dbReference type="ARBA" id="ARBA00023235"/>
    </source>
</evidence>
<organism evidence="10 11">
    <name type="scientific">Bradyrhizobium cosmicum</name>
    <dbReference type="NCBI Taxonomy" id="1404864"/>
    <lineage>
        <taxon>Bacteria</taxon>
        <taxon>Pseudomonadati</taxon>
        <taxon>Pseudomonadota</taxon>
        <taxon>Alphaproteobacteria</taxon>
        <taxon>Hyphomicrobiales</taxon>
        <taxon>Nitrobacteraceae</taxon>
        <taxon>Bradyrhizobium</taxon>
    </lineage>
</organism>
<dbReference type="Proteomes" id="UP000007886">
    <property type="component" value="Chromosome"/>
</dbReference>
<keyword evidence="3" id="KW-0067">ATP-binding</keyword>
<feature type="domain" description="Helicase C-terminal" evidence="9">
    <location>
        <begin position="318"/>
        <end position="503"/>
    </location>
</feature>
<comment type="catalytic activity">
    <reaction evidence="6">
        <text>Couples ATP hydrolysis with the unwinding of duplex DNA by translocating in the 3'-5' direction.</text>
        <dbReference type="EC" id="5.6.2.4"/>
    </reaction>
</comment>
<evidence type="ECO:0000256" key="3">
    <source>
        <dbReference type="ARBA" id="ARBA00022840"/>
    </source>
</evidence>
<protein>
    <recommendedName>
        <fullName evidence="7">DNA 3'-5' helicase</fullName>
        <ecNumber evidence="7">5.6.2.4</ecNumber>
    </recommendedName>
</protein>
<dbReference type="GO" id="GO:0043138">
    <property type="term" value="F:3'-5' DNA helicase activity"/>
    <property type="evidence" value="ECO:0007669"/>
    <property type="project" value="UniProtKB-EC"/>
</dbReference>
<dbReference type="PROSITE" id="PS51194">
    <property type="entry name" value="HELICASE_CTER"/>
    <property type="match status" value="1"/>
</dbReference>
<comment type="similarity">
    <text evidence="1">Belongs to the helicase family. RecQ subfamily.</text>
</comment>
<evidence type="ECO:0000256" key="4">
    <source>
        <dbReference type="ARBA" id="ARBA00023125"/>
    </source>
</evidence>
<evidence type="ECO:0000256" key="7">
    <source>
        <dbReference type="ARBA" id="ARBA00034808"/>
    </source>
</evidence>
<evidence type="ECO:0000259" key="8">
    <source>
        <dbReference type="PROSITE" id="PS51192"/>
    </source>
</evidence>
<dbReference type="Gene3D" id="3.40.50.300">
    <property type="entry name" value="P-loop containing nucleotide triphosphate hydrolases"/>
    <property type="match status" value="2"/>
</dbReference>
<proteinExistence type="inferred from homology"/>
<evidence type="ECO:0000313" key="11">
    <source>
        <dbReference type="Proteomes" id="UP000007886"/>
    </source>
</evidence>
<evidence type="ECO:0000256" key="1">
    <source>
        <dbReference type="ARBA" id="ARBA00005446"/>
    </source>
</evidence>
<dbReference type="SMART" id="SM00487">
    <property type="entry name" value="DEXDc"/>
    <property type="match status" value="1"/>
</dbReference>
<dbReference type="AlphaFoldDB" id="A0AAI8M9C5"/>
<dbReference type="SMART" id="SM00490">
    <property type="entry name" value="HELICc"/>
    <property type="match status" value="1"/>
</dbReference>
<dbReference type="KEGG" id="brs:S23_05520"/>
<dbReference type="EMBL" id="AP012279">
    <property type="protein sequence ID" value="BAL73773.1"/>
    <property type="molecule type" value="Genomic_DNA"/>
</dbReference>
<keyword evidence="10" id="KW-0378">Hydrolase</keyword>
<dbReference type="GO" id="GO:0005524">
    <property type="term" value="F:ATP binding"/>
    <property type="evidence" value="ECO:0007669"/>
    <property type="project" value="UniProtKB-KW"/>
</dbReference>
<dbReference type="PROSITE" id="PS51192">
    <property type="entry name" value="HELICASE_ATP_BIND_1"/>
    <property type="match status" value="1"/>
</dbReference>
<keyword evidence="10" id="KW-0347">Helicase</keyword>
<dbReference type="GO" id="GO:0005694">
    <property type="term" value="C:chromosome"/>
    <property type="evidence" value="ECO:0007669"/>
    <property type="project" value="TreeGrafter"/>
</dbReference>
<dbReference type="PANTHER" id="PTHR13710">
    <property type="entry name" value="DNA HELICASE RECQ FAMILY MEMBER"/>
    <property type="match status" value="1"/>
</dbReference>
<dbReference type="EC" id="5.6.2.4" evidence="7"/>
<dbReference type="PANTHER" id="PTHR13710:SF105">
    <property type="entry name" value="ATP-DEPENDENT DNA HELICASE Q1"/>
    <property type="match status" value="1"/>
</dbReference>
<dbReference type="InterPro" id="IPR001650">
    <property type="entry name" value="Helicase_C-like"/>
</dbReference>
<dbReference type="SUPFAM" id="SSF52540">
    <property type="entry name" value="P-loop containing nucleoside triphosphate hydrolases"/>
    <property type="match status" value="1"/>
</dbReference>
<keyword evidence="5" id="KW-0413">Isomerase</keyword>
<keyword evidence="4" id="KW-0238">DNA-binding</keyword>
<evidence type="ECO:0000256" key="2">
    <source>
        <dbReference type="ARBA" id="ARBA00022741"/>
    </source>
</evidence>
<dbReference type="Pfam" id="PF00270">
    <property type="entry name" value="DEAD"/>
    <property type="match status" value="1"/>
</dbReference>
<accession>A0AAI8M9C5</accession>
<evidence type="ECO:0000313" key="10">
    <source>
        <dbReference type="EMBL" id="BAL73773.1"/>
    </source>
</evidence>
<dbReference type="GO" id="GO:0003677">
    <property type="term" value="F:DNA binding"/>
    <property type="evidence" value="ECO:0007669"/>
    <property type="project" value="UniProtKB-KW"/>
</dbReference>
<reference evidence="10 11" key="1">
    <citation type="journal article" date="2012" name="Microbes Environ.">
        <title>Complete genome sequence of Bradyrhizobium sp. S23321: insights into symbiosis evolution in soil oligotrophs.</title>
        <authorList>
            <person name="Okubo T."/>
            <person name="Tsukui T."/>
            <person name="Maita H."/>
            <person name="Okamoto S."/>
            <person name="Oshima K."/>
            <person name="Fujisawa T."/>
            <person name="Saito A."/>
            <person name="Futamata H."/>
            <person name="Hattori R."/>
            <person name="Shimomura Y."/>
            <person name="Haruta S."/>
            <person name="Morimoto S."/>
            <person name="Wang Y."/>
            <person name="Sakai Y."/>
            <person name="Hattori M."/>
            <person name="Aizawa S."/>
            <person name="Nagashima K.V.P."/>
            <person name="Masuda S."/>
            <person name="Hattori T."/>
            <person name="Yamashita A."/>
            <person name="Bao Z."/>
            <person name="Hayatsu M."/>
            <person name="Kajiya-Kanegae H."/>
            <person name="Yoshinaga I."/>
            <person name="Sakamoto K."/>
            <person name="Toyota K."/>
            <person name="Nakao M."/>
            <person name="Kohara M."/>
            <person name="Anda M."/>
            <person name="Niwa R."/>
            <person name="Jung-Hwan P."/>
            <person name="Sameshima-Saito R."/>
            <person name="Tokuda S."/>
            <person name="Yamamoto S."/>
            <person name="Yamamoto S."/>
            <person name="Yokoyama T."/>
            <person name="Akutsu T."/>
            <person name="Nakamura Y."/>
            <person name="Nakahira-Yanaka Y."/>
            <person name="Takada Hoshino Y."/>
            <person name="Hirakawa H."/>
            <person name="Mitsui H."/>
            <person name="Terasawa K."/>
            <person name="Itakura M."/>
            <person name="Sato S."/>
            <person name="Ikeda-Ohtsubo W."/>
            <person name="Sakakura N."/>
            <person name="Kaminuma E."/>
            <person name="Minamisawa K."/>
        </authorList>
    </citation>
    <scope>NUCLEOTIDE SEQUENCE [LARGE SCALE GENOMIC DNA]</scope>
    <source>
        <strain evidence="10 11">S23321</strain>
    </source>
</reference>